<evidence type="ECO:0000256" key="2">
    <source>
        <dbReference type="SAM" id="Phobius"/>
    </source>
</evidence>
<dbReference type="Proteomes" id="UP001597294">
    <property type="component" value="Unassembled WGS sequence"/>
</dbReference>
<organism evidence="3 4">
    <name type="scientific">Kiloniella antarctica</name>
    <dbReference type="NCBI Taxonomy" id="1550907"/>
    <lineage>
        <taxon>Bacteria</taxon>
        <taxon>Pseudomonadati</taxon>
        <taxon>Pseudomonadota</taxon>
        <taxon>Alphaproteobacteria</taxon>
        <taxon>Rhodospirillales</taxon>
        <taxon>Kiloniellaceae</taxon>
        <taxon>Kiloniella</taxon>
    </lineage>
</organism>
<feature type="region of interest" description="Disordered" evidence="1">
    <location>
        <begin position="85"/>
        <end position="114"/>
    </location>
</feature>
<accession>A0ABW5BLT0</accession>
<sequence>MQNHHSNKYHNYKAPEHHGPIHRVTQALANKFNIPRKIILAGFIIGVFVNFLLTLIVFLLALYWTNNPEKVERKFNEAASKVREWTAPSPKNSNQNQYAYAGSAASAGRAKQPAQDVDFDFSDLRRQFDDLENRTAGMEKHVSSEEYKLNKEFREMKKNGE</sequence>
<gene>
    <name evidence="3" type="ORF">ACFSKO_12850</name>
</gene>
<keyword evidence="2" id="KW-0812">Transmembrane</keyword>
<proteinExistence type="predicted"/>
<reference evidence="4" key="1">
    <citation type="journal article" date="2019" name="Int. J. Syst. Evol. Microbiol.">
        <title>The Global Catalogue of Microorganisms (GCM) 10K type strain sequencing project: providing services to taxonomists for standard genome sequencing and annotation.</title>
        <authorList>
            <consortium name="The Broad Institute Genomics Platform"/>
            <consortium name="The Broad Institute Genome Sequencing Center for Infectious Disease"/>
            <person name="Wu L."/>
            <person name="Ma J."/>
        </authorList>
    </citation>
    <scope>NUCLEOTIDE SEQUENCE [LARGE SCALE GENOMIC DNA]</scope>
    <source>
        <strain evidence="4">CGMCC 4.7192</strain>
    </source>
</reference>
<protein>
    <recommendedName>
        <fullName evidence="5">Phage shock protein PspC N-terminal domain-containing protein</fullName>
    </recommendedName>
</protein>
<keyword evidence="2" id="KW-0472">Membrane</keyword>
<comment type="caution">
    <text evidence="3">The sequence shown here is derived from an EMBL/GenBank/DDBJ whole genome shotgun (WGS) entry which is preliminary data.</text>
</comment>
<evidence type="ECO:0000256" key="1">
    <source>
        <dbReference type="SAM" id="MobiDB-lite"/>
    </source>
</evidence>
<evidence type="ECO:0008006" key="5">
    <source>
        <dbReference type="Google" id="ProtNLM"/>
    </source>
</evidence>
<keyword evidence="4" id="KW-1185">Reference proteome</keyword>
<feature type="transmembrane region" description="Helical" evidence="2">
    <location>
        <begin position="38"/>
        <end position="64"/>
    </location>
</feature>
<dbReference type="EMBL" id="JBHUII010000004">
    <property type="protein sequence ID" value="MFD2206514.1"/>
    <property type="molecule type" value="Genomic_DNA"/>
</dbReference>
<evidence type="ECO:0000313" key="4">
    <source>
        <dbReference type="Proteomes" id="UP001597294"/>
    </source>
</evidence>
<dbReference type="RefSeq" id="WP_380252161.1">
    <property type="nucleotide sequence ID" value="NZ_JBHUII010000004.1"/>
</dbReference>
<keyword evidence="2" id="KW-1133">Transmembrane helix</keyword>
<evidence type="ECO:0000313" key="3">
    <source>
        <dbReference type="EMBL" id="MFD2206514.1"/>
    </source>
</evidence>
<feature type="compositionally biased region" description="Low complexity" evidence="1">
    <location>
        <begin position="94"/>
        <end position="108"/>
    </location>
</feature>
<name>A0ABW5BLT0_9PROT</name>